<sequence length="69" mass="7522">MRAHDSATFVRGGFARTPIFRTVCTISIAFPVKHVYFCSGPAFAGPDFLPAIPSFPILLPQIGRKGNEQ</sequence>
<proteinExistence type="predicted"/>
<evidence type="ECO:0000313" key="1">
    <source>
        <dbReference type="EMBL" id="EEA91048.1"/>
    </source>
</evidence>
<protein>
    <submittedName>
        <fullName evidence="1">Uncharacterized protein</fullName>
    </submittedName>
</protein>
<dbReference type="EMBL" id="ABXJ01000041">
    <property type="protein sequence ID" value="EEA91048.1"/>
    <property type="molecule type" value="Genomic_DNA"/>
</dbReference>
<name>B6G9J7_9ACTN</name>
<dbReference type="HOGENOM" id="CLU_2768714_0_0_11"/>
<gene>
    <name evidence="1" type="ORF">COLSTE_00738</name>
</gene>
<evidence type="ECO:0000313" key="2">
    <source>
        <dbReference type="Proteomes" id="UP000003560"/>
    </source>
</evidence>
<reference evidence="1 2" key="1">
    <citation type="submission" date="2008-10" db="EMBL/GenBank/DDBJ databases">
        <title>Draft genome sequence of Collinsella stercoris (DSM 13279).</title>
        <authorList>
            <person name="Sudarsanam P."/>
            <person name="Ley R."/>
            <person name="Guruge J."/>
            <person name="Turnbaugh P.J."/>
            <person name="Mahowald M."/>
            <person name="Liep D."/>
            <person name="Gordon J."/>
        </authorList>
    </citation>
    <scope>NUCLEOTIDE SEQUENCE [LARGE SCALE GENOMIC DNA]</scope>
    <source>
        <strain evidence="1 2">DSM 13279</strain>
    </source>
</reference>
<keyword evidence="2" id="KW-1185">Reference proteome</keyword>
<dbReference type="AlphaFoldDB" id="B6G9J7"/>
<organism evidence="1 2">
    <name type="scientific">Collinsella stercoris DSM 13279</name>
    <dbReference type="NCBI Taxonomy" id="445975"/>
    <lineage>
        <taxon>Bacteria</taxon>
        <taxon>Bacillati</taxon>
        <taxon>Actinomycetota</taxon>
        <taxon>Coriobacteriia</taxon>
        <taxon>Coriobacteriales</taxon>
        <taxon>Coriobacteriaceae</taxon>
        <taxon>Collinsella</taxon>
    </lineage>
</organism>
<accession>B6G9J7</accession>
<dbReference type="Proteomes" id="UP000003560">
    <property type="component" value="Unassembled WGS sequence"/>
</dbReference>
<comment type="caution">
    <text evidence="1">The sequence shown here is derived from an EMBL/GenBank/DDBJ whole genome shotgun (WGS) entry which is preliminary data.</text>
</comment>
<reference evidence="1 2" key="2">
    <citation type="submission" date="2008-10" db="EMBL/GenBank/DDBJ databases">
        <authorList>
            <person name="Fulton L."/>
            <person name="Clifton S."/>
            <person name="Fulton B."/>
            <person name="Xu J."/>
            <person name="Minx P."/>
            <person name="Pepin K.H."/>
            <person name="Johnson M."/>
            <person name="Thiruvilangam P."/>
            <person name="Bhonagiri V."/>
            <person name="Nash W.E."/>
            <person name="Mardis E.R."/>
            <person name="Wilson R.K."/>
        </authorList>
    </citation>
    <scope>NUCLEOTIDE SEQUENCE [LARGE SCALE GENOMIC DNA]</scope>
    <source>
        <strain evidence="1 2">DSM 13279</strain>
    </source>
</reference>